<evidence type="ECO:0000256" key="16">
    <source>
        <dbReference type="ARBA" id="ARBA00058620"/>
    </source>
</evidence>
<evidence type="ECO:0000256" key="4">
    <source>
        <dbReference type="ARBA" id="ARBA00007466"/>
    </source>
</evidence>
<evidence type="ECO:0000313" key="24">
    <source>
        <dbReference type="Proteomes" id="UP000322234"/>
    </source>
</evidence>
<dbReference type="InterPro" id="IPR020846">
    <property type="entry name" value="MFS_dom"/>
</dbReference>
<evidence type="ECO:0000313" key="23">
    <source>
        <dbReference type="EMBL" id="MXQ96017.1"/>
    </source>
</evidence>
<evidence type="ECO:0000256" key="15">
    <source>
        <dbReference type="ARBA" id="ARBA00024695"/>
    </source>
</evidence>
<comment type="function">
    <text evidence="16">Probable organic anion transporter which may serve as a transporter for some non-steroidal anti-inflammatory drugs (NSAIDs) as well as other organic anions across the luminal membranes of renal proximal tubules at the final excretion step into the urine.</text>
</comment>
<dbReference type="CDD" id="cd17389">
    <property type="entry name" value="MFS_MFSD10"/>
    <property type="match status" value="1"/>
</dbReference>
<dbReference type="GO" id="GO:0030692">
    <property type="term" value="C:Noc4p-Nop14p complex"/>
    <property type="evidence" value="ECO:0007669"/>
    <property type="project" value="TreeGrafter"/>
</dbReference>
<feature type="domain" description="Major facilitator superfamily (MFS) profile" evidence="22">
    <location>
        <begin position="847"/>
        <end position="1246"/>
    </location>
</feature>
<comment type="caution">
    <text evidence="23">The sequence shown here is derived from an EMBL/GenBank/DDBJ whole genome shotgun (WGS) entry which is preliminary data.</text>
</comment>
<dbReference type="GO" id="GO:0030490">
    <property type="term" value="P:maturation of SSU-rRNA"/>
    <property type="evidence" value="ECO:0007669"/>
    <property type="project" value="TreeGrafter"/>
</dbReference>
<dbReference type="FunFam" id="1.20.1250.20:FF:000181">
    <property type="entry name" value="Major facilitator superfamily domain-containing protein 10"/>
    <property type="match status" value="1"/>
</dbReference>
<evidence type="ECO:0000256" key="5">
    <source>
        <dbReference type="ARBA" id="ARBA00008335"/>
    </source>
</evidence>
<dbReference type="Gene3D" id="1.20.1250.20">
    <property type="entry name" value="MFS general substrate transporter like domains"/>
    <property type="match status" value="1"/>
</dbReference>
<keyword evidence="12 21" id="KW-1133">Transmembrane helix</keyword>
<dbReference type="InterPro" id="IPR005829">
    <property type="entry name" value="Sugar_transporter_CS"/>
</dbReference>
<organism evidence="23 24">
    <name type="scientific">Bos mutus</name>
    <name type="common">wild yak</name>
    <dbReference type="NCBI Taxonomy" id="72004"/>
    <lineage>
        <taxon>Eukaryota</taxon>
        <taxon>Metazoa</taxon>
        <taxon>Chordata</taxon>
        <taxon>Craniata</taxon>
        <taxon>Vertebrata</taxon>
        <taxon>Euteleostomi</taxon>
        <taxon>Mammalia</taxon>
        <taxon>Eutheria</taxon>
        <taxon>Laurasiatheria</taxon>
        <taxon>Artiodactyla</taxon>
        <taxon>Ruminantia</taxon>
        <taxon>Pecora</taxon>
        <taxon>Bovidae</taxon>
        <taxon>Bovinae</taxon>
        <taxon>Bos</taxon>
    </lineage>
</organism>
<feature type="region of interest" description="Disordered" evidence="20">
    <location>
        <begin position="131"/>
        <end position="190"/>
    </location>
</feature>
<dbReference type="InterPro" id="IPR011701">
    <property type="entry name" value="MFS"/>
</dbReference>
<evidence type="ECO:0000256" key="17">
    <source>
        <dbReference type="ARBA" id="ARBA00074276"/>
    </source>
</evidence>
<evidence type="ECO:0000256" key="19">
    <source>
        <dbReference type="SAM" id="Coils"/>
    </source>
</evidence>
<reference evidence="23" key="1">
    <citation type="submission" date="2019-10" db="EMBL/GenBank/DDBJ databases">
        <title>The sequence and de novo assembly of the wild yak genome.</title>
        <authorList>
            <person name="Liu Y."/>
        </authorList>
    </citation>
    <scope>NUCLEOTIDE SEQUENCE [LARGE SCALE GENOMIC DNA]</scope>
    <source>
        <strain evidence="23">WY2019</strain>
    </source>
</reference>
<keyword evidence="10 21" id="KW-0812">Transmembrane</keyword>
<feature type="transmembrane region" description="Helical" evidence="21">
    <location>
        <begin position="1107"/>
        <end position="1126"/>
    </location>
</feature>
<dbReference type="AlphaFoldDB" id="A0A6B0S4W2"/>
<feature type="transmembrane region" description="Helical" evidence="21">
    <location>
        <begin position="882"/>
        <end position="903"/>
    </location>
</feature>
<feature type="compositionally biased region" description="Acidic residues" evidence="20">
    <location>
        <begin position="344"/>
        <end position="365"/>
    </location>
</feature>
<feature type="compositionally biased region" description="Basic and acidic residues" evidence="20">
    <location>
        <begin position="316"/>
        <end position="331"/>
    </location>
</feature>
<dbReference type="Pfam" id="PF07690">
    <property type="entry name" value="MFS_1"/>
    <property type="match status" value="1"/>
</dbReference>
<comment type="function">
    <text evidence="15">Involved in nucleolar processing of pre-18S ribosomal RNA. Has a role in the nuclear export of 40S pre-ribosomal subunit to the cytoplasm.</text>
</comment>
<keyword evidence="19" id="KW-0175">Coiled coil</keyword>
<feature type="transmembrane region" description="Helical" evidence="21">
    <location>
        <begin position="1164"/>
        <end position="1184"/>
    </location>
</feature>
<dbReference type="PANTHER" id="PTHR23183">
    <property type="entry name" value="NOP14"/>
    <property type="match status" value="1"/>
</dbReference>
<comment type="similarity">
    <text evidence="5">Belongs to the major facilitator superfamily.</text>
</comment>
<feature type="transmembrane region" description="Helical" evidence="21">
    <location>
        <begin position="1073"/>
        <end position="1095"/>
    </location>
</feature>
<keyword evidence="24" id="KW-1185">Reference proteome</keyword>
<keyword evidence="14" id="KW-0539">Nucleus</keyword>
<feature type="transmembrane region" description="Helical" evidence="21">
    <location>
        <begin position="973"/>
        <end position="993"/>
    </location>
</feature>
<dbReference type="Proteomes" id="UP000322234">
    <property type="component" value="Unassembled WGS sequence"/>
</dbReference>
<keyword evidence="9" id="KW-0698">rRNA processing</keyword>
<evidence type="ECO:0000256" key="1">
    <source>
        <dbReference type="ARBA" id="ARBA00004473"/>
    </source>
</evidence>
<dbReference type="EMBL" id="VBQZ03000151">
    <property type="protein sequence ID" value="MXQ96017.1"/>
    <property type="molecule type" value="Genomic_DNA"/>
</dbReference>
<evidence type="ECO:0000256" key="18">
    <source>
        <dbReference type="ARBA" id="ARBA00082130"/>
    </source>
</evidence>
<dbReference type="InterPro" id="IPR001958">
    <property type="entry name" value="Tet-R_TetA/multi-R_MdtG-like"/>
</dbReference>
<evidence type="ECO:0000256" key="13">
    <source>
        <dbReference type="ARBA" id="ARBA00023136"/>
    </source>
</evidence>
<name>A0A6B0S4W2_9CETA</name>
<dbReference type="SUPFAM" id="SSF103473">
    <property type="entry name" value="MFS general substrate transporter"/>
    <property type="match status" value="1"/>
</dbReference>
<sequence length="1251" mass="136798">MGKARSAARGKASAAPAGALGSRARPNPNPFEVKVNRQKFQVLGRKTRHDVGLPGVSRARALQKRTQTLLKEYKERDKSNVFRDKRFGEYNSSISPEEKMMKRFALEQQRQHEKKSIYNLNEDEELTHYGQSLADIEKHNDIVDSDSDTEGRGALSAELTATHFGGGSGPVPGKATQQPSGGEEPPKSRRELIEELIARSKQEKRERQAQREDALELTEKLDQDWKEIQALLACKTPKSESGGGKEKPKQRAGLMQLRGRGRWAACVPARCALSSNPPPAQAERLRRMLGRDEDAHSKRPKHLSADDLNDGFVLDTDDRRLLSYKDGKMNVEEEPSGDSSGGESGEEEEEEGEGWSEGGPEDSDSPDGHSDLESDADSKDAHSADGLVGRESDADSVEVHAQLQGDQRPSPGERLPRDDQAAARAQLPYTFAVPESCEELKSLLSGKSMEDQLLVVERIQKCNHPSLAVGNKAKLGKLFGFLLEYIGDLAVSDPPDLGVIDKLVVPLYNLCQMFPESASDAVKFVLRDAMHEMEGTVETTGRAAFPGLDVLIYLKIAGMLFPTSDFWHPVITPALLCLSQLLTKCPVRSLQDAVKGLFVCCVFLDYVALSQRFIPELINFLAGILHMATPNKQSQGYTLVHPFRALGKNSELLLVSDEEDMATWQRRSLPLQWAGGLKAQTETEANHTRLSCLAVCLALVRRCVLAYGALPSFHDIARPLRALLTEHLATRCCPPTLQELSRSVLTEMENQPRHYRPLVCEKSKPVPLKLFTPRLVKVLEFGRKQGSTREEQERRRLIHKHKREFKGAVREIRKDNQFLARMRLSEIMERVGGRAHRATAGNGAGRSFRGALADPLYGSWQRGVDWFAAAIGMPAEKRYNSVLFGGLIGSVFSLLQFLSAPLTGALSDCLGRRPGMLLSLAGVATSYAVWAASKSFAAFLASRVIGGISKGNVSLCTAIVADLGSPSARSKGMAVIGVAFSLGFTLGPTLGAFLPSETVPWLALLFAVSDLLFIWCFLPETLPPEKRAPSVTLGFRAAADLLSPLALLRFSAVARGPDPPTGVRLGSLRGLGLVYFLYLFLFSGLEFTLSFLVHQRFRFSRVEQGKMFFFIGLTMATIQGAYARRIRPGREIAAVKQAILLLIPASLFVGWGHTLPILGLGLLLYSWAAAVVVPCLSSVVAGYGSPGQKGTVMGTLRSLGALARAMGPVVAASAYWLAGARVCYTVCAALFLLPFSILRTLSPPARTLKAE</sequence>
<feature type="compositionally biased region" description="Low complexity" evidence="20">
    <location>
        <begin position="1"/>
        <end position="26"/>
    </location>
</feature>
<feature type="coiled-coil region" evidence="19">
    <location>
        <begin position="193"/>
        <end position="220"/>
    </location>
</feature>
<feature type="transmembrane region" description="Helical" evidence="21">
    <location>
        <begin position="1138"/>
        <end position="1158"/>
    </location>
</feature>
<dbReference type="GO" id="GO:0032040">
    <property type="term" value="C:small-subunit processome"/>
    <property type="evidence" value="ECO:0007669"/>
    <property type="project" value="InterPro"/>
</dbReference>
<keyword evidence="8" id="KW-0690">Ribosome biogenesis</keyword>
<dbReference type="GO" id="GO:0005886">
    <property type="term" value="C:plasma membrane"/>
    <property type="evidence" value="ECO:0007669"/>
    <property type="project" value="UniProtKB-SubCell"/>
</dbReference>
<evidence type="ECO:0000256" key="21">
    <source>
        <dbReference type="SAM" id="Phobius"/>
    </source>
</evidence>
<proteinExistence type="inferred from homology"/>
<evidence type="ECO:0000256" key="8">
    <source>
        <dbReference type="ARBA" id="ARBA00022517"/>
    </source>
</evidence>
<dbReference type="PROSITE" id="PS00216">
    <property type="entry name" value="SUGAR_TRANSPORT_1"/>
    <property type="match status" value="1"/>
</dbReference>
<dbReference type="InterPro" id="IPR007276">
    <property type="entry name" value="Nop14"/>
</dbReference>
<keyword evidence="13 21" id="KW-0472">Membrane</keyword>
<gene>
    <name evidence="23" type="ORF">E5288_WYG022220</name>
</gene>
<dbReference type="InterPro" id="IPR036259">
    <property type="entry name" value="MFS_trans_sf"/>
</dbReference>
<dbReference type="GO" id="GO:0005637">
    <property type="term" value="C:nuclear inner membrane"/>
    <property type="evidence" value="ECO:0007669"/>
    <property type="project" value="UniProtKB-SubCell"/>
</dbReference>
<comment type="similarity">
    <text evidence="4">Belongs to the NOP14 family.</text>
</comment>
<comment type="subcellular location">
    <subcellularLocation>
        <location evidence="3">Cell membrane</location>
        <topology evidence="3">Multi-pass membrane protein</topology>
    </subcellularLocation>
    <subcellularLocation>
        <location evidence="1">Nucleus inner membrane</location>
        <topology evidence="1">Multi-pass membrane protein</topology>
    </subcellularLocation>
    <subcellularLocation>
        <location evidence="2">Nucleus</location>
        <location evidence="2">Nucleolus</location>
    </subcellularLocation>
</comment>
<dbReference type="Pfam" id="PF04147">
    <property type="entry name" value="Nop14"/>
    <property type="match status" value="2"/>
</dbReference>
<accession>A0A6B0S4W2</accession>
<keyword evidence="6" id="KW-0813">Transport</keyword>
<feature type="transmembrane region" description="Helical" evidence="21">
    <location>
        <begin position="915"/>
        <end position="933"/>
    </location>
</feature>
<feature type="transmembrane region" description="Helical" evidence="21">
    <location>
        <begin position="999"/>
        <end position="1018"/>
    </location>
</feature>
<feature type="region of interest" description="Disordered" evidence="20">
    <location>
        <begin position="1"/>
        <end position="33"/>
    </location>
</feature>
<evidence type="ECO:0000256" key="20">
    <source>
        <dbReference type="SAM" id="MobiDB-lite"/>
    </source>
</evidence>
<evidence type="ECO:0000256" key="6">
    <source>
        <dbReference type="ARBA" id="ARBA00022448"/>
    </source>
</evidence>
<evidence type="ECO:0000256" key="2">
    <source>
        <dbReference type="ARBA" id="ARBA00004604"/>
    </source>
</evidence>
<protein>
    <recommendedName>
        <fullName evidence="17">Major facilitator superfamily domain-containing protein 10</fullName>
    </recommendedName>
    <alternativeName>
        <fullName evidence="18">Tetracycline transporter-like protein</fullName>
    </alternativeName>
</protein>
<evidence type="ECO:0000256" key="12">
    <source>
        <dbReference type="ARBA" id="ARBA00022989"/>
    </source>
</evidence>
<dbReference type="GO" id="GO:0006915">
    <property type="term" value="P:apoptotic process"/>
    <property type="evidence" value="ECO:0007669"/>
    <property type="project" value="UniProtKB-KW"/>
</dbReference>
<evidence type="ECO:0000256" key="10">
    <source>
        <dbReference type="ARBA" id="ARBA00022692"/>
    </source>
</evidence>
<keyword evidence="7" id="KW-1003">Cell membrane</keyword>
<feature type="compositionally biased region" description="Basic and acidic residues" evidence="20">
    <location>
        <begin position="366"/>
        <end position="393"/>
    </location>
</feature>
<feature type="compositionally biased region" description="Basic and acidic residues" evidence="20">
    <location>
        <begin position="283"/>
        <end position="297"/>
    </location>
</feature>
<evidence type="ECO:0000256" key="9">
    <source>
        <dbReference type="ARBA" id="ARBA00022552"/>
    </source>
</evidence>
<dbReference type="PANTHER" id="PTHR23183:SF0">
    <property type="entry name" value="NUCLEOLAR PROTEIN 14"/>
    <property type="match status" value="1"/>
</dbReference>
<dbReference type="PROSITE" id="PS50850">
    <property type="entry name" value="MFS"/>
    <property type="match status" value="1"/>
</dbReference>
<keyword evidence="11" id="KW-0053">Apoptosis</keyword>
<dbReference type="PRINTS" id="PR01035">
    <property type="entry name" value="TCRTETA"/>
</dbReference>
<evidence type="ECO:0000256" key="11">
    <source>
        <dbReference type="ARBA" id="ARBA00022703"/>
    </source>
</evidence>
<evidence type="ECO:0000259" key="22">
    <source>
        <dbReference type="PROSITE" id="PS50850"/>
    </source>
</evidence>
<evidence type="ECO:0000256" key="7">
    <source>
        <dbReference type="ARBA" id="ARBA00022475"/>
    </source>
</evidence>
<dbReference type="GO" id="GO:0022857">
    <property type="term" value="F:transmembrane transporter activity"/>
    <property type="evidence" value="ECO:0007669"/>
    <property type="project" value="InterPro"/>
</dbReference>
<evidence type="ECO:0000256" key="3">
    <source>
        <dbReference type="ARBA" id="ARBA00004651"/>
    </source>
</evidence>
<evidence type="ECO:0000256" key="14">
    <source>
        <dbReference type="ARBA" id="ARBA00023242"/>
    </source>
</evidence>
<feature type="region of interest" description="Disordered" evidence="20">
    <location>
        <begin position="272"/>
        <end position="419"/>
    </location>
</feature>
<feature type="transmembrane region" description="Helical" evidence="21">
    <location>
        <begin position="1222"/>
        <end position="1241"/>
    </location>
</feature>